<organism evidence="1">
    <name type="scientific">marine metagenome</name>
    <dbReference type="NCBI Taxonomy" id="408172"/>
    <lineage>
        <taxon>unclassified sequences</taxon>
        <taxon>metagenomes</taxon>
        <taxon>ecological metagenomes</taxon>
    </lineage>
</organism>
<reference evidence="1" key="1">
    <citation type="submission" date="2018-05" db="EMBL/GenBank/DDBJ databases">
        <authorList>
            <person name="Lanie J.A."/>
            <person name="Ng W.-L."/>
            <person name="Kazmierczak K.M."/>
            <person name="Andrzejewski T.M."/>
            <person name="Davidsen T.M."/>
            <person name="Wayne K.J."/>
            <person name="Tettelin H."/>
            <person name="Glass J.I."/>
            <person name="Rusch D."/>
            <person name="Podicherti R."/>
            <person name="Tsui H.-C.T."/>
            <person name="Winkler M.E."/>
        </authorList>
    </citation>
    <scope>NUCLEOTIDE SEQUENCE</scope>
</reference>
<dbReference type="PANTHER" id="PTHR35024">
    <property type="entry name" value="HYPOTHETICAL CYTOSOLIC PROTEIN"/>
    <property type="match status" value="1"/>
</dbReference>
<accession>A0A381NTU0</accession>
<proteinExistence type="predicted"/>
<sequence length="109" mass="11602">MIGPDATVNGPIRLKHGLIIYGKIYGDVITKGPVRVAKNGLVQGNIEGFSVRIGGTVIGDIKSEGQVILRKNCVLKGDISYRKLHIEDGAQFEGQCDLVGSINAENVNA</sequence>
<protein>
    <recommendedName>
        <fullName evidence="2">Polymer-forming cytoskeletal protein</fullName>
    </recommendedName>
</protein>
<gene>
    <name evidence="1" type="ORF">METZ01_LOCUS10834</name>
</gene>
<dbReference type="AlphaFoldDB" id="A0A381NTU0"/>
<dbReference type="PANTHER" id="PTHR35024:SF4">
    <property type="entry name" value="POLYMER-FORMING CYTOSKELETAL PROTEIN"/>
    <property type="match status" value="1"/>
</dbReference>
<dbReference type="EMBL" id="UINC01000590">
    <property type="protein sequence ID" value="SUZ57980.1"/>
    <property type="molecule type" value="Genomic_DNA"/>
</dbReference>
<name>A0A381NTU0_9ZZZZ</name>
<dbReference type="InterPro" id="IPR007607">
    <property type="entry name" value="BacA/B"/>
</dbReference>
<dbReference type="Pfam" id="PF04519">
    <property type="entry name" value="Bactofilin"/>
    <property type="match status" value="1"/>
</dbReference>
<evidence type="ECO:0008006" key="2">
    <source>
        <dbReference type="Google" id="ProtNLM"/>
    </source>
</evidence>
<evidence type="ECO:0000313" key="1">
    <source>
        <dbReference type="EMBL" id="SUZ57980.1"/>
    </source>
</evidence>